<evidence type="ECO:0000313" key="3">
    <source>
        <dbReference type="Proteomes" id="UP000723714"/>
    </source>
</evidence>
<evidence type="ECO:0000259" key="1">
    <source>
        <dbReference type="Pfam" id="PF00534"/>
    </source>
</evidence>
<comment type="caution">
    <text evidence="2">The sequence shown here is derived from an EMBL/GenBank/DDBJ whole genome shotgun (WGS) entry which is preliminary data.</text>
</comment>
<dbReference type="RefSeq" id="WP_216245682.1">
    <property type="nucleotide sequence ID" value="NZ_JABACJ020000047.1"/>
</dbReference>
<dbReference type="Pfam" id="PF00534">
    <property type="entry name" value="Glycos_transf_1"/>
    <property type="match status" value="1"/>
</dbReference>
<proteinExistence type="predicted"/>
<protein>
    <submittedName>
        <fullName evidence="2">Glycosyltransferase family 4 protein</fullName>
    </submittedName>
</protein>
<organism evidence="2 3">
    <name type="scientific">Faecalicatena faecalis</name>
    <dbReference type="NCBI Taxonomy" id="2726362"/>
    <lineage>
        <taxon>Bacteria</taxon>
        <taxon>Bacillati</taxon>
        <taxon>Bacillota</taxon>
        <taxon>Clostridia</taxon>
        <taxon>Lachnospirales</taxon>
        <taxon>Lachnospiraceae</taxon>
        <taxon>Faecalicatena</taxon>
    </lineage>
</organism>
<dbReference type="CDD" id="cd03794">
    <property type="entry name" value="GT4_WbuB-like"/>
    <property type="match status" value="1"/>
</dbReference>
<keyword evidence="3" id="KW-1185">Reference proteome</keyword>
<dbReference type="Proteomes" id="UP000723714">
    <property type="component" value="Unassembled WGS sequence"/>
</dbReference>
<reference evidence="2 3" key="1">
    <citation type="submission" date="2021-06" db="EMBL/GenBank/DDBJ databases">
        <title>Faecalicatena sp. nov. isolated from porcine feces.</title>
        <authorList>
            <person name="Oh B.S."/>
            <person name="Lee J.H."/>
        </authorList>
    </citation>
    <scope>NUCLEOTIDE SEQUENCE [LARGE SCALE GENOMIC DNA]</scope>
    <source>
        <strain evidence="2 3">AGMB00832</strain>
    </source>
</reference>
<sequence length="424" mass="48270">MVHKGKKKRLLIYAHYYVPDTASTGQILRELAEGMLDTFNITVICTVPSYLGTIQAKYKTQKYYYENINGVDVLRIRVPEFNKTNKISRIKNILSYFFGAMTATFKVGDQDYVFSISQPPILGGMLGVWGKWTKHAKYIYNIQDFNPEQTIAVKYSKLKLALKIMMMLDKFSCKQSDLVITVGRDLSETLNRRFKKNPPKSVLINNWIDETKIFPLSAGNDKVIAFKKKYGLENKFVIMYSGNIGLYYDLENLMKVIEKFKPGTKTVNAKEVIFAFVGNGSVLDRLILYTREHSMDNVVFIPYQNKDDLIYSLNAGDVHWCVNAKGIKGVSCPSKYYGVAAVAKPVLGVLEQGTEIRCLIEETESGLCCEPGDYNLVEKHIRWFLNNAGSSKVVEMGQRGHENLIRNLTREASVKKYVDEILKL</sequence>
<accession>A0ABS6DC84</accession>
<gene>
    <name evidence="2" type="ORF">HGO97_023450</name>
</gene>
<feature type="domain" description="Glycosyl transferase family 1" evidence="1">
    <location>
        <begin position="226"/>
        <end position="397"/>
    </location>
</feature>
<name>A0ABS6DC84_9FIRM</name>
<evidence type="ECO:0000313" key="2">
    <source>
        <dbReference type="EMBL" id="MBU3878756.1"/>
    </source>
</evidence>
<dbReference type="InterPro" id="IPR001296">
    <property type="entry name" value="Glyco_trans_1"/>
</dbReference>
<dbReference type="EMBL" id="JABACJ020000047">
    <property type="protein sequence ID" value="MBU3878756.1"/>
    <property type="molecule type" value="Genomic_DNA"/>
</dbReference>